<evidence type="ECO:0000313" key="2">
    <source>
        <dbReference type="Proteomes" id="UP000293092"/>
    </source>
</evidence>
<reference evidence="1" key="1">
    <citation type="submission" date="2017-11" db="EMBL/GenBank/DDBJ databases">
        <title>Comparative genomic and phylogenomic analyses of the family Idiomarinaceae.</title>
        <authorList>
            <person name="Liu Y."/>
            <person name="Shao Z."/>
        </authorList>
    </citation>
    <scope>NUCLEOTIDE SEQUENCE</scope>
    <source>
        <strain evidence="1">PIN1</strain>
    </source>
</reference>
<proteinExistence type="predicted"/>
<organism evidence="1 2">
    <name type="scientific">Pseudidiomarina tainanensis</name>
    <dbReference type="NCBI Taxonomy" id="502365"/>
    <lineage>
        <taxon>Bacteria</taxon>
        <taxon>Pseudomonadati</taxon>
        <taxon>Pseudomonadota</taxon>
        <taxon>Gammaproteobacteria</taxon>
        <taxon>Alteromonadales</taxon>
        <taxon>Idiomarinaceae</taxon>
        <taxon>Pseudidiomarina</taxon>
    </lineage>
</organism>
<dbReference type="EMBL" id="PIQJ01000001">
    <property type="protein sequence ID" value="RZQ57093.1"/>
    <property type="molecule type" value="Genomic_DNA"/>
</dbReference>
<evidence type="ECO:0000313" key="1">
    <source>
        <dbReference type="EMBL" id="RZQ57093.1"/>
    </source>
</evidence>
<sequence length="175" mass="20326">MTLAAAASGQLRAQKIIFERYKNAVLRTLIGLCHDRDLARDLAQDAFLQAFSKLHQVRNYRAFGGWLKQLTIRTALSYFRAQPPVSDTFQEDAIESEQWSTQADWLIQLRDIETLIAQLNNQERLTVWLYLGEGYNHEEIAELLDEQAATVRKRYQRALAKLHDFLTNNEVLHDH</sequence>
<protein>
    <submittedName>
        <fullName evidence="1">RNA polymerase subunit sigma-24</fullName>
    </submittedName>
</protein>
<accession>A0ACD2HKP3</accession>
<comment type="caution">
    <text evidence="1">The sequence shown here is derived from an EMBL/GenBank/DDBJ whole genome shotgun (WGS) entry which is preliminary data.</text>
</comment>
<name>A0ACD2HKP3_9GAMM</name>
<gene>
    <name evidence="1" type="ORF">CWI82_07445</name>
</gene>
<dbReference type="Proteomes" id="UP000293092">
    <property type="component" value="Unassembled WGS sequence"/>
</dbReference>
<keyword evidence="2" id="KW-1185">Reference proteome</keyword>